<dbReference type="EMBL" id="CP110615">
    <property type="protein sequence ID" value="UZJ25075.1"/>
    <property type="molecule type" value="Genomic_DNA"/>
</dbReference>
<keyword evidence="2" id="KW-1185">Reference proteome</keyword>
<dbReference type="PANTHER" id="PTHR42110">
    <property type="entry name" value="L-ASPARAGINASE, PUTATIVE (AFU_ORTHOLOGUE AFUA_3G11890)-RELATED"/>
    <property type="match status" value="1"/>
</dbReference>
<sequence length="319" mass="32487">MSVELVEVVRSGFREGVHRGSLVVLAADGSVDLALGDVRTPVFPRSSNKPMQAVAMLRSGFAPRDTTQLALSSASHSGEAAHVEGALRLLAEAGLTEDDLRCPADLPGDEPTREALLAAGGGRRRVYMNCSGKHSAMVSTCAANGWSLPDYLDPAHPLQQSAVSTVAELAGEAVDAVGVDGCGAPIFALSLTGLATAFARIVTAPAGSPERRVADAVRAHPFLVSGTGREDLLLMAAVPGLLCKAGAEGVHAGALPDGRAFAVKIDDGAGRARGPVTVGVLRHLGVPDSDALASLAEEPLLGGGLRVGSARLLPGLLQP</sequence>
<dbReference type="Proteomes" id="UP001164965">
    <property type="component" value="Chromosome"/>
</dbReference>
<dbReference type="Pfam" id="PF06089">
    <property type="entry name" value="Asparaginase_II"/>
    <property type="match status" value="1"/>
</dbReference>
<dbReference type="RefSeq" id="WP_265383181.1">
    <property type="nucleotide sequence ID" value="NZ_CP110615.1"/>
</dbReference>
<accession>A0ABY6P088</accession>
<protein>
    <submittedName>
        <fullName evidence="1">Asparaginase</fullName>
    </submittedName>
</protein>
<evidence type="ECO:0000313" key="2">
    <source>
        <dbReference type="Proteomes" id="UP001164965"/>
    </source>
</evidence>
<gene>
    <name evidence="1" type="ORF">RHODO2019_00750</name>
</gene>
<name>A0ABY6P088_9NOCA</name>
<dbReference type="PANTHER" id="PTHR42110:SF1">
    <property type="entry name" value="L-ASPARAGINASE, PUTATIVE (AFU_ORTHOLOGUE AFUA_3G11890)-RELATED"/>
    <property type="match status" value="1"/>
</dbReference>
<evidence type="ECO:0000313" key="1">
    <source>
        <dbReference type="EMBL" id="UZJ25075.1"/>
    </source>
</evidence>
<reference evidence="1" key="1">
    <citation type="submission" date="2022-10" db="EMBL/GenBank/DDBJ databases">
        <title>Rhodococcus sp.75.</title>
        <authorList>
            <person name="Sun M."/>
        </authorList>
    </citation>
    <scope>NUCLEOTIDE SEQUENCE</scope>
    <source>
        <strain evidence="1">75</strain>
    </source>
</reference>
<dbReference type="InterPro" id="IPR010349">
    <property type="entry name" value="Asparaginase_II"/>
</dbReference>
<organism evidence="1 2">
    <name type="scientific">Rhodococcus antarcticus</name>
    <dbReference type="NCBI Taxonomy" id="2987751"/>
    <lineage>
        <taxon>Bacteria</taxon>
        <taxon>Bacillati</taxon>
        <taxon>Actinomycetota</taxon>
        <taxon>Actinomycetes</taxon>
        <taxon>Mycobacteriales</taxon>
        <taxon>Nocardiaceae</taxon>
        <taxon>Rhodococcus</taxon>
    </lineage>
</organism>
<proteinExistence type="predicted"/>